<keyword evidence="5 8" id="KW-0812">Transmembrane</keyword>
<comment type="subcellular location">
    <subcellularLocation>
        <location evidence="1">Membrane</location>
        <topology evidence="1">Single-pass membrane protein</topology>
    </subcellularLocation>
</comment>
<dbReference type="PANTHER" id="PTHR21461">
    <property type="entry name" value="GLYCOSYLTRANSFERASE FAMILY 92 PROTEIN"/>
    <property type="match status" value="1"/>
</dbReference>
<keyword evidence="4 8" id="KW-0808">Transferase</keyword>
<keyword evidence="3 8" id="KW-0328">Glycosyltransferase</keyword>
<dbReference type="AlphaFoldDB" id="A0A8T0L0P5"/>
<evidence type="ECO:0000256" key="1">
    <source>
        <dbReference type="ARBA" id="ARBA00004167"/>
    </source>
</evidence>
<dbReference type="SUPFAM" id="SSF53448">
    <property type="entry name" value="Nucleotide-diphospho-sugar transferases"/>
    <property type="match status" value="1"/>
</dbReference>
<reference evidence="10 11" key="1">
    <citation type="submission" date="2020-05" db="EMBL/GenBank/DDBJ databases">
        <title>Vigna angularis (adzuki bean) Var. LongXiaoDou No. 4 denovo assembly.</title>
        <authorList>
            <person name="Xiang H."/>
        </authorList>
    </citation>
    <scope>NUCLEOTIDE SEQUENCE [LARGE SCALE GENOMIC DNA]</scope>
    <source>
        <tissue evidence="10">Leaf</tissue>
    </source>
</reference>
<comment type="similarity">
    <text evidence="2 8">Belongs to the glycosyltransferase 92 family.</text>
</comment>
<dbReference type="EC" id="2.4.1.-" evidence="8"/>
<gene>
    <name evidence="10" type="ORF">HKW66_Vig0188220</name>
</gene>
<accession>A0A8T0L0P5</accession>
<feature type="region of interest" description="Disordered" evidence="9">
    <location>
        <begin position="1"/>
        <end position="24"/>
    </location>
</feature>
<feature type="compositionally biased region" description="Basic and acidic residues" evidence="9">
    <location>
        <begin position="10"/>
        <end position="24"/>
    </location>
</feature>
<proteinExistence type="inferred from homology"/>
<keyword evidence="6 8" id="KW-1133">Transmembrane helix</keyword>
<dbReference type="Proteomes" id="UP000743370">
    <property type="component" value="Unassembled WGS sequence"/>
</dbReference>
<organism evidence="10 11">
    <name type="scientific">Phaseolus angularis</name>
    <name type="common">Azuki bean</name>
    <name type="synonym">Vigna angularis</name>
    <dbReference type="NCBI Taxonomy" id="3914"/>
    <lineage>
        <taxon>Eukaryota</taxon>
        <taxon>Viridiplantae</taxon>
        <taxon>Streptophyta</taxon>
        <taxon>Embryophyta</taxon>
        <taxon>Tracheophyta</taxon>
        <taxon>Spermatophyta</taxon>
        <taxon>Magnoliopsida</taxon>
        <taxon>eudicotyledons</taxon>
        <taxon>Gunneridae</taxon>
        <taxon>Pentapetalae</taxon>
        <taxon>rosids</taxon>
        <taxon>fabids</taxon>
        <taxon>Fabales</taxon>
        <taxon>Fabaceae</taxon>
        <taxon>Papilionoideae</taxon>
        <taxon>50 kb inversion clade</taxon>
        <taxon>NPAAA clade</taxon>
        <taxon>indigoferoid/millettioid clade</taxon>
        <taxon>Phaseoleae</taxon>
        <taxon>Vigna</taxon>
    </lineage>
</organism>
<evidence type="ECO:0000313" key="10">
    <source>
        <dbReference type="EMBL" id="KAG2403535.1"/>
    </source>
</evidence>
<name>A0A8T0L0P5_PHAAN</name>
<dbReference type="EMBL" id="JABFOF010000003">
    <property type="protein sequence ID" value="KAG2403535.1"/>
    <property type="molecule type" value="Genomic_DNA"/>
</dbReference>
<evidence type="ECO:0000313" key="11">
    <source>
        <dbReference type="Proteomes" id="UP000743370"/>
    </source>
</evidence>
<dbReference type="GO" id="GO:0016020">
    <property type="term" value="C:membrane"/>
    <property type="evidence" value="ECO:0007669"/>
    <property type="project" value="UniProtKB-SubCell"/>
</dbReference>
<dbReference type="InterPro" id="IPR008166">
    <property type="entry name" value="Glyco_transf_92"/>
</dbReference>
<dbReference type="Pfam" id="PF01697">
    <property type="entry name" value="Glyco_transf_92"/>
    <property type="match status" value="1"/>
</dbReference>
<dbReference type="PANTHER" id="PTHR21461:SF55">
    <property type="entry name" value="GLYCOSYLTRANSFERASE FAMILY 92 PROTEIN"/>
    <property type="match status" value="1"/>
</dbReference>
<evidence type="ECO:0000256" key="2">
    <source>
        <dbReference type="ARBA" id="ARBA00007647"/>
    </source>
</evidence>
<evidence type="ECO:0000256" key="7">
    <source>
        <dbReference type="ARBA" id="ARBA00023136"/>
    </source>
</evidence>
<evidence type="ECO:0000256" key="8">
    <source>
        <dbReference type="RuleBase" id="RU366017"/>
    </source>
</evidence>
<protein>
    <recommendedName>
        <fullName evidence="8">Glycosyltransferase family 92 protein</fullName>
        <ecNumber evidence="8">2.4.1.-</ecNumber>
    </recommendedName>
</protein>
<evidence type="ECO:0000256" key="6">
    <source>
        <dbReference type="ARBA" id="ARBA00022989"/>
    </source>
</evidence>
<feature type="transmembrane region" description="Helical" evidence="8">
    <location>
        <begin position="40"/>
        <end position="61"/>
    </location>
</feature>
<evidence type="ECO:0000256" key="5">
    <source>
        <dbReference type="ARBA" id="ARBA00022692"/>
    </source>
</evidence>
<evidence type="ECO:0000256" key="3">
    <source>
        <dbReference type="ARBA" id="ARBA00022676"/>
    </source>
</evidence>
<keyword evidence="7 8" id="KW-0472">Membrane</keyword>
<dbReference type="GO" id="GO:0016757">
    <property type="term" value="F:glycosyltransferase activity"/>
    <property type="evidence" value="ECO:0007669"/>
    <property type="project" value="UniProtKB-UniRule"/>
</dbReference>
<evidence type="ECO:0000256" key="9">
    <source>
        <dbReference type="SAM" id="MobiDB-lite"/>
    </source>
</evidence>
<dbReference type="GO" id="GO:0005737">
    <property type="term" value="C:cytoplasm"/>
    <property type="evidence" value="ECO:0007669"/>
    <property type="project" value="TreeGrafter"/>
</dbReference>
<comment type="caution">
    <text evidence="10">The sequence shown here is derived from an EMBL/GenBank/DDBJ whole genome shotgun (WGS) entry which is preliminary data.</text>
</comment>
<dbReference type="InterPro" id="IPR029044">
    <property type="entry name" value="Nucleotide-diphossugar_trans"/>
</dbReference>
<evidence type="ECO:0000256" key="4">
    <source>
        <dbReference type="ARBA" id="ARBA00022679"/>
    </source>
</evidence>
<sequence>MGATLGQEDQSLRERNGEFVKEEPKGVERRKRKGVVSWNALFWCTLLLVVSSIFFTTTFFFSPFQLPLSPLPFISENPTTISQPTITIRETVILPDQALIFLNYPPSFRFHTKHDILCLYFSADSTNRITQPPIQLHFARLREQIVRCKLPPRGNSVSLFIKSDGVLPTKDSSTHPWTPLVYEALFDRDNTTIVFVKGLNLRPEKFIEPSTLNCIFGWDFTKPKFFLKSDVISGAQEIIRCKTPKSIIIGQEQSQSIKVTIKEKDREIFPSIARPGLCRRHSKSTKKAHEICICTMLRNQARFLREWVMYHAKIGVQRWFIYDNNSDDDIEDVISFLQRVGYNISQHLWPWVKTQEAGFAHCALRARSSCKWVAFIDVDEFFHIRVNGDLSRMIWHHAKPGHKVGEIRILCFSFGPSGQREVPREGVAVGYTCRLSGSERHKSIVRPEALNQTLINVVHHFHLRAPFVSVDAEKRKIVINHYKYQVWEVFKEKFFRRVATYVVDWQQAENVRSKDRAPGLGTKPVEPPDWPNRFCEVRDNGLRNWVLKNFLDRRSHLLPWQPEFQNRIRKRRRRKDKTQPFF</sequence>